<sequence length="132" mass="15108">MTLFEDDNCLSRFWANSQERRADSPHRFAAGGFLPQALLKARLGANCANSASSGSRLKSITTFIPPPKPPQSVQLRKGCWIATSDSLNRARFIYWRPSTTYRLAKWRVGTWTLSDWGLHSRWSSSKLDYWKL</sequence>
<evidence type="ECO:0000313" key="1">
    <source>
        <dbReference type="EMBL" id="VEL32313.1"/>
    </source>
</evidence>
<dbReference type="Proteomes" id="UP000784294">
    <property type="component" value="Unassembled WGS sequence"/>
</dbReference>
<keyword evidence="2" id="KW-1185">Reference proteome</keyword>
<comment type="caution">
    <text evidence="1">The sequence shown here is derived from an EMBL/GenBank/DDBJ whole genome shotgun (WGS) entry which is preliminary data.</text>
</comment>
<name>A0A3S5B386_9PLAT</name>
<dbReference type="EMBL" id="CAAALY010132900">
    <property type="protein sequence ID" value="VEL32313.1"/>
    <property type="molecule type" value="Genomic_DNA"/>
</dbReference>
<evidence type="ECO:0000313" key="2">
    <source>
        <dbReference type="Proteomes" id="UP000784294"/>
    </source>
</evidence>
<protein>
    <submittedName>
        <fullName evidence="1">Uncharacterized protein</fullName>
    </submittedName>
</protein>
<proteinExistence type="predicted"/>
<accession>A0A3S5B386</accession>
<gene>
    <name evidence="1" type="ORF">PXEA_LOCUS25753</name>
</gene>
<dbReference type="AlphaFoldDB" id="A0A3S5B386"/>
<organism evidence="1 2">
    <name type="scientific">Protopolystoma xenopodis</name>
    <dbReference type="NCBI Taxonomy" id="117903"/>
    <lineage>
        <taxon>Eukaryota</taxon>
        <taxon>Metazoa</taxon>
        <taxon>Spiralia</taxon>
        <taxon>Lophotrochozoa</taxon>
        <taxon>Platyhelminthes</taxon>
        <taxon>Monogenea</taxon>
        <taxon>Polyopisthocotylea</taxon>
        <taxon>Polystomatidea</taxon>
        <taxon>Polystomatidae</taxon>
        <taxon>Protopolystoma</taxon>
    </lineage>
</organism>
<reference evidence="1" key="1">
    <citation type="submission" date="2018-11" db="EMBL/GenBank/DDBJ databases">
        <authorList>
            <consortium name="Pathogen Informatics"/>
        </authorList>
    </citation>
    <scope>NUCLEOTIDE SEQUENCE</scope>
</reference>